<feature type="domain" description="Aldehyde dehydrogenase" evidence="2">
    <location>
        <begin position="483"/>
        <end position="715"/>
    </location>
</feature>
<feature type="domain" description="Aldehyde dehydrogenase" evidence="2">
    <location>
        <begin position="220"/>
        <end position="451"/>
    </location>
</feature>
<feature type="region of interest" description="Disordered" evidence="1">
    <location>
        <begin position="724"/>
        <end position="806"/>
    </location>
</feature>
<organism evidence="3 4">
    <name type="scientific">Coffea arabica</name>
    <name type="common">Arabian coffee</name>
    <dbReference type="NCBI Taxonomy" id="13443"/>
    <lineage>
        <taxon>Eukaryota</taxon>
        <taxon>Viridiplantae</taxon>
        <taxon>Streptophyta</taxon>
        <taxon>Embryophyta</taxon>
        <taxon>Tracheophyta</taxon>
        <taxon>Spermatophyta</taxon>
        <taxon>Magnoliopsida</taxon>
        <taxon>eudicotyledons</taxon>
        <taxon>Gunneridae</taxon>
        <taxon>Pentapetalae</taxon>
        <taxon>asterids</taxon>
        <taxon>lamiids</taxon>
        <taxon>Gentianales</taxon>
        <taxon>Rubiaceae</taxon>
        <taxon>Ixoroideae</taxon>
        <taxon>Gardenieae complex</taxon>
        <taxon>Bertiereae - Coffeeae clade</taxon>
        <taxon>Coffeeae</taxon>
        <taxon>Coffea</taxon>
    </lineage>
</organism>
<dbReference type="InterPro" id="IPR010061">
    <property type="entry name" value="MeMal-semiAld_DH"/>
</dbReference>
<feature type="compositionally biased region" description="Low complexity" evidence="1">
    <location>
        <begin position="769"/>
        <end position="780"/>
    </location>
</feature>
<dbReference type="Gene3D" id="3.40.309.10">
    <property type="entry name" value="Aldehyde Dehydrogenase, Chain A, domain 2"/>
    <property type="match status" value="1"/>
</dbReference>
<evidence type="ECO:0000313" key="4">
    <source>
        <dbReference type="RefSeq" id="XP_071913821.1"/>
    </source>
</evidence>
<accession>A0ABM4V2R6</accession>
<dbReference type="PANTHER" id="PTHR43866">
    <property type="entry name" value="MALONATE-SEMIALDEHYDE DEHYDROGENASE"/>
    <property type="match status" value="1"/>
</dbReference>
<evidence type="ECO:0000256" key="1">
    <source>
        <dbReference type="SAM" id="MobiDB-lite"/>
    </source>
</evidence>
<dbReference type="GeneID" id="113698591"/>
<evidence type="ECO:0000313" key="3">
    <source>
        <dbReference type="Proteomes" id="UP001652660"/>
    </source>
</evidence>
<reference evidence="4" key="1">
    <citation type="submission" date="2025-08" db="UniProtKB">
        <authorList>
            <consortium name="RefSeq"/>
        </authorList>
    </citation>
    <scope>IDENTIFICATION</scope>
    <source>
        <tissue evidence="4">Leaves</tissue>
    </source>
</reference>
<sequence length="1086" mass="119334">MDLQIQSDVTMERLMLPPPPGTFQDREELIKHVREFGASQGYVVTIKKSRRDRRVILGCDRGGVYRNRRKMDESKRKRKACSRLINCPFEAIGKKDDDVWVLTIRNGEHNHEPLRDMSEHPYSRRFTEDEVRQIKQMTEAGVKPSQVLKALKQSNPELQSTPRHLYNLKAKIRQGKFSENNFKSWRPNMFMPLSTSADELEKHSYPLRVPNYIGGKFEESQASESIDVINPATQEVVSRVPLTTHEEFKAAVTAAKHAFPMWRNTPVTMRQRIMFKFQELIRRDIDKIVENIATEQGKTLNGAKGDVLRGLEVVEQSCGMATLQMGEFIPNATSGVDTYCIREPLGVCAGICPLNLPEMISLWMFPIAVTCGNTFILKPSVKNPGASMMLAALAAEAGLPDGVLNVVHGGQEIINYMCDDDDVKAISLVGSNTACMHTYARAATRGKRVQVCISSFLMQNASIEVCYAFLSFFWVIIAMDTSQSNMEAKNHAVVMPDANPDATLDAIIGAGFGAAGQRCMTLSTIIFVGGLAPWEQELVNRANALKVNAGTEVGADLGPVISKEAKDHICSLVQGGVESGARLLLDGRNIVVPRYEQGNFLGPTILCDVATDMECYKEEMFGPVLLCMQQADRLEEAIAIVNRNRHVNGASIFTTSGVAARKFQNDVESGLVGINVAVPIPLPFSLVNGSKASFSGDLNFCGKAGVQFYTQIKTVAQQWKDLPTRRVSLPHPPTSETEISSRGTFLSQPLSSESDIPSREVSPAMPLALENDLPPENLYLPLPPSEGDVSNAEVLPSTPPTREPELPKQEGALAMSSISERDSVNLKVSLLMPLAAEIDAAGQSESSSLCSVSERTYPCQTSQWGDPLPLISQSTETTPSTAKKVYMAPNSQRIDTLAPGIQRTDTVDASDSERLYFPVTCSSEINPIFLRNDSVSPMSLRHDIQMTDINVRPASEMVYMPVMSEHKESVGPTSQRTGVLHLKPDKMYMASHRRDGMGMMPLMAKASVPPASGSLYMSTSCSNVMASTSDKMSVPTEIQHDGISPKSERLFMPASSQGIYAENQIMSAHNYRGQITPQTHPSSQSL</sequence>
<dbReference type="InterPro" id="IPR016161">
    <property type="entry name" value="Ald_DH/histidinol_DH"/>
</dbReference>
<dbReference type="InterPro" id="IPR015590">
    <property type="entry name" value="Aldehyde_DH_dom"/>
</dbReference>
<evidence type="ECO:0000259" key="2">
    <source>
        <dbReference type="Pfam" id="PF00171"/>
    </source>
</evidence>
<dbReference type="PANTHER" id="PTHR43866:SF1">
    <property type="entry name" value="METHYLMALONATE-SEMIALDEHYDE DEHYDROGENASE (COA ACYLATING)"/>
    <property type="match status" value="1"/>
</dbReference>
<dbReference type="CDD" id="cd07085">
    <property type="entry name" value="ALDH_F6_MMSDH"/>
    <property type="match status" value="1"/>
</dbReference>
<proteinExistence type="predicted"/>
<dbReference type="Proteomes" id="UP001652660">
    <property type="component" value="Chromosome 7c"/>
</dbReference>
<keyword evidence="3" id="KW-1185">Reference proteome</keyword>
<dbReference type="Pfam" id="PF00171">
    <property type="entry name" value="Aldedh"/>
    <property type="match status" value="2"/>
</dbReference>
<feature type="compositionally biased region" description="Polar residues" evidence="1">
    <location>
        <begin position="734"/>
        <end position="755"/>
    </location>
</feature>
<dbReference type="InterPro" id="IPR016163">
    <property type="entry name" value="Ald_DH_C"/>
</dbReference>
<protein>
    <submittedName>
        <fullName evidence="4">Uncharacterized protein isoform X1</fullName>
    </submittedName>
</protein>
<name>A0ABM4V2R6_COFAR</name>
<dbReference type="InterPro" id="IPR016162">
    <property type="entry name" value="Ald_DH_N"/>
</dbReference>
<dbReference type="RefSeq" id="XP_071913821.1">
    <property type="nucleotide sequence ID" value="XM_072057720.1"/>
</dbReference>
<dbReference type="Gene3D" id="3.40.605.10">
    <property type="entry name" value="Aldehyde Dehydrogenase, Chain A, domain 1"/>
    <property type="match status" value="2"/>
</dbReference>
<dbReference type="SUPFAM" id="SSF53720">
    <property type="entry name" value="ALDH-like"/>
    <property type="match status" value="1"/>
</dbReference>
<gene>
    <name evidence="4" type="primary">LOC113698591</name>
</gene>